<evidence type="ECO:0000256" key="2">
    <source>
        <dbReference type="ARBA" id="ARBA00022771"/>
    </source>
</evidence>
<feature type="region of interest" description="Disordered" evidence="3">
    <location>
        <begin position="390"/>
        <end position="430"/>
    </location>
</feature>
<dbReference type="GO" id="GO:0017075">
    <property type="term" value="F:syntaxin-1 binding"/>
    <property type="evidence" value="ECO:0007669"/>
    <property type="project" value="TreeGrafter"/>
</dbReference>
<dbReference type="InterPro" id="IPR010439">
    <property type="entry name" value="MUN_dom"/>
</dbReference>
<evidence type="ECO:0000259" key="6">
    <source>
        <dbReference type="PROSITE" id="PS51259"/>
    </source>
</evidence>
<dbReference type="SMART" id="SM00239">
    <property type="entry name" value="C2"/>
    <property type="match status" value="1"/>
</dbReference>
<dbReference type="GO" id="GO:0099525">
    <property type="term" value="P:presynaptic dense core vesicle exocytosis"/>
    <property type="evidence" value="ECO:0007669"/>
    <property type="project" value="TreeGrafter"/>
</dbReference>
<dbReference type="AlphaFoldDB" id="A0A915IIL0"/>
<keyword evidence="2" id="KW-0479">Metal-binding</keyword>
<dbReference type="Pfam" id="PF06292">
    <property type="entry name" value="MUN"/>
    <property type="match status" value="2"/>
</dbReference>
<dbReference type="FunFam" id="2.60.40.150:FF:000014">
    <property type="entry name" value="protein unc-13 homolog B"/>
    <property type="match status" value="1"/>
</dbReference>
<dbReference type="GO" id="GO:0016081">
    <property type="term" value="P:synaptic vesicle docking"/>
    <property type="evidence" value="ECO:0007669"/>
    <property type="project" value="TreeGrafter"/>
</dbReference>
<dbReference type="InterPro" id="IPR035892">
    <property type="entry name" value="C2_domain_sf"/>
</dbReference>
<keyword evidence="2" id="KW-0863">Zinc-finger</keyword>
<dbReference type="GO" id="GO:0030672">
    <property type="term" value="C:synaptic vesicle membrane"/>
    <property type="evidence" value="ECO:0007669"/>
    <property type="project" value="TreeGrafter"/>
</dbReference>
<feature type="domain" description="MHD2" evidence="6">
    <location>
        <begin position="227"/>
        <end position="517"/>
    </location>
</feature>
<dbReference type="WBParaSite" id="nRc.2.0.1.t13901-RA">
    <property type="protein sequence ID" value="nRc.2.0.1.t13901-RA"/>
    <property type="gene ID" value="nRc.2.0.1.g13901"/>
</dbReference>
<feature type="domain" description="MHD1" evidence="5">
    <location>
        <begin position="1"/>
        <end position="123"/>
    </location>
</feature>
<dbReference type="Gene3D" id="2.60.40.150">
    <property type="entry name" value="C2 domain"/>
    <property type="match status" value="1"/>
</dbReference>
<feature type="compositionally biased region" description="Polar residues" evidence="3">
    <location>
        <begin position="413"/>
        <end position="422"/>
    </location>
</feature>
<dbReference type="InterPro" id="IPR014770">
    <property type="entry name" value="Munc13_1"/>
</dbReference>
<feature type="domain" description="C2" evidence="4">
    <location>
        <begin position="534"/>
        <end position="659"/>
    </location>
</feature>
<dbReference type="InterPro" id="IPR014772">
    <property type="entry name" value="Munc13_dom-2"/>
</dbReference>
<dbReference type="GO" id="GO:0061789">
    <property type="term" value="P:dense core granule priming"/>
    <property type="evidence" value="ECO:0007669"/>
    <property type="project" value="TreeGrafter"/>
</dbReference>
<sequence>MNLYFRVKEFYTNYVADVTPYRNAVPDFPSWFTPFVMQWLDENDDVSVEFSRGAYERDKKDNFPLSTDHTLFSNSVVDIFTQLNQGLDIVKKMDCPDPLMFDSMMNRLAQTIRKVLLNYADQLLNDFNEFVGDEKVACTLMNNVQQLRIQLEKVYEIMGAKNLDPGAQMILNDLQSQLNSVLERLCMMFAETLETQILACTSKMGELLQKVKNSGPSQSSHLSDEADVILDPLMQFMDNSLTRYANRCEKTVMKKLLKDFWHLSLIGLESVIVMPCLGERMDKRKMRMKQITDQNGRSSPIIDRIDRSHMTYFIAENLKNMKYALSMVLEVAIKKRSEFKNLAHWDLQIVIITQANTPCAQINPIGKFPSQNRISSLSNRSLAGVESAASYSPFHRPKPSPSTMTAAAMIGGSSDSSESPNKASSSTAGLTSSASGAARLLAVSGTGCLLSAFEGGKALTHRQCLVLDAALDSVKNYFYASGNGLKRAFLEKTPIYVQLKYALLLYTQTTDHLIKTFVESQIDQDILSRDEVVGELSVQVDLFTHPGTGEHKVTVKIIAANDLQWSSSGVFRPYVEATIVGPFLGSKKRTFATRSRAHGFSPKFDETFVFQIGNDDELHNYEIMFRLKDYCFAREDKLVGLGLMQIKNFVDQGSCACWVPLIRRLNVNETGQILLRILSQRQHDELAKEFVRLKSEFRPSDEESCKTSAVLVAADLSSNNGDFLDISTAVSSTSTLMAAATSNGDLMNGGSDGQLLASDDVLCFLFRESSQVYSYRNSCFHVQSEWIKLICCLSKPQTLPKGFNLKWYGDSKVTTHFPPVLYQLCCKRPPMTKLPPGSINDVTFLTAVLYS</sequence>
<evidence type="ECO:0000259" key="5">
    <source>
        <dbReference type="PROSITE" id="PS51258"/>
    </source>
</evidence>
<dbReference type="InterPro" id="IPR027080">
    <property type="entry name" value="Unc-13"/>
</dbReference>
<dbReference type="GO" id="GO:0005516">
    <property type="term" value="F:calmodulin binding"/>
    <property type="evidence" value="ECO:0007669"/>
    <property type="project" value="TreeGrafter"/>
</dbReference>
<dbReference type="GO" id="GO:0016082">
    <property type="term" value="P:synaptic vesicle priming"/>
    <property type="evidence" value="ECO:0007669"/>
    <property type="project" value="TreeGrafter"/>
</dbReference>
<dbReference type="GO" id="GO:0008270">
    <property type="term" value="F:zinc ion binding"/>
    <property type="evidence" value="ECO:0007669"/>
    <property type="project" value="UniProtKB-KW"/>
</dbReference>
<dbReference type="GO" id="GO:0098831">
    <property type="term" value="C:presynaptic active zone cytoplasmic component"/>
    <property type="evidence" value="ECO:0007669"/>
    <property type="project" value="TreeGrafter"/>
</dbReference>
<dbReference type="GO" id="GO:0042734">
    <property type="term" value="C:presynaptic membrane"/>
    <property type="evidence" value="ECO:0007669"/>
    <property type="project" value="TreeGrafter"/>
</dbReference>
<reference evidence="8" key="1">
    <citation type="submission" date="2022-11" db="UniProtKB">
        <authorList>
            <consortium name="WormBaseParasite"/>
        </authorList>
    </citation>
    <scope>IDENTIFICATION</scope>
</reference>
<dbReference type="PROSITE" id="PS51259">
    <property type="entry name" value="MHD2"/>
    <property type="match status" value="1"/>
</dbReference>
<dbReference type="GO" id="GO:0035249">
    <property type="term" value="P:synaptic transmission, glutamatergic"/>
    <property type="evidence" value="ECO:0007669"/>
    <property type="project" value="TreeGrafter"/>
</dbReference>
<dbReference type="Gene3D" id="1.10.357.50">
    <property type="match status" value="1"/>
</dbReference>
<dbReference type="Pfam" id="PF00168">
    <property type="entry name" value="C2"/>
    <property type="match status" value="1"/>
</dbReference>
<dbReference type="PANTHER" id="PTHR10480:SF12">
    <property type="entry name" value="UNC-13, ISOFORM E"/>
    <property type="match status" value="1"/>
</dbReference>
<evidence type="ECO:0000313" key="7">
    <source>
        <dbReference type="Proteomes" id="UP000887565"/>
    </source>
</evidence>
<dbReference type="GO" id="GO:0043195">
    <property type="term" value="C:terminal bouton"/>
    <property type="evidence" value="ECO:0007669"/>
    <property type="project" value="TreeGrafter"/>
</dbReference>
<protein>
    <submittedName>
        <fullName evidence="8">Uncharacterized protein</fullName>
    </submittedName>
</protein>
<organism evidence="7 8">
    <name type="scientific">Romanomermis culicivorax</name>
    <name type="common">Nematode worm</name>
    <dbReference type="NCBI Taxonomy" id="13658"/>
    <lineage>
        <taxon>Eukaryota</taxon>
        <taxon>Metazoa</taxon>
        <taxon>Ecdysozoa</taxon>
        <taxon>Nematoda</taxon>
        <taxon>Enoplea</taxon>
        <taxon>Dorylaimia</taxon>
        <taxon>Mermithida</taxon>
        <taxon>Mermithoidea</taxon>
        <taxon>Mermithidae</taxon>
        <taxon>Romanomermis</taxon>
    </lineage>
</organism>
<dbReference type="PROSITE" id="PS51258">
    <property type="entry name" value="MHD1"/>
    <property type="match status" value="1"/>
</dbReference>
<evidence type="ECO:0000256" key="3">
    <source>
        <dbReference type="SAM" id="MobiDB-lite"/>
    </source>
</evidence>
<dbReference type="FunFam" id="1.10.357.50:FF:000001">
    <property type="entry name" value="Protein unc-13 homolog B"/>
    <property type="match status" value="1"/>
</dbReference>
<accession>A0A915IIL0</accession>
<proteinExistence type="predicted"/>
<name>A0A915IIL0_ROMCU</name>
<keyword evidence="1" id="KW-0677">Repeat</keyword>
<dbReference type="PROSITE" id="PS50004">
    <property type="entry name" value="C2"/>
    <property type="match status" value="1"/>
</dbReference>
<evidence type="ECO:0000313" key="8">
    <source>
        <dbReference type="WBParaSite" id="nRc.2.0.1.t13901-RA"/>
    </source>
</evidence>
<evidence type="ECO:0000259" key="4">
    <source>
        <dbReference type="PROSITE" id="PS50004"/>
    </source>
</evidence>
<keyword evidence="2" id="KW-0862">Zinc</keyword>
<dbReference type="GO" id="GO:0019992">
    <property type="term" value="F:diacylglycerol binding"/>
    <property type="evidence" value="ECO:0007669"/>
    <property type="project" value="InterPro"/>
</dbReference>
<evidence type="ECO:0000256" key="1">
    <source>
        <dbReference type="ARBA" id="ARBA00022737"/>
    </source>
</evidence>
<dbReference type="InterPro" id="IPR000008">
    <property type="entry name" value="C2_dom"/>
</dbReference>
<dbReference type="Gene3D" id="1.20.58.1100">
    <property type="match status" value="2"/>
</dbReference>
<keyword evidence="7" id="KW-1185">Reference proteome</keyword>
<dbReference type="SUPFAM" id="SSF49562">
    <property type="entry name" value="C2 domain (Calcium/lipid-binding domain, CaLB)"/>
    <property type="match status" value="1"/>
</dbReference>
<dbReference type="Proteomes" id="UP000887565">
    <property type="component" value="Unplaced"/>
</dbReference>
<dbReference type="PANTHER" id="PTHR10480">
    <property type="entry name" value="PROTEIN UNC-13 HOMOLOG"/>
    <property type="match status" value="1"/>
</dbReference>
<dbReference type="GO" id="GO:0031594">
    <property type="term" value="C:neuromuscular junction"/>
    <property type="evidence" value="ECO:0007669"/>
    <property type="project" value="TreeGrafter"/>
</dbReference>